<organism evidence="1 2">
    <name type="scientific">Acinetobacter phage vB_ApiM_fHyAci03</name>
    <dbReference type="NCBI Taxonomy" id="2269366"/>
    <lineage>
        <taxon>Viruses</taxon>
        <taxon>Duplodnaviria</taxon>
        <taxon>Heunggongvirae</taxon>
        <taxon>Uroviricota</taxon>
        <taxon>Caudoviricetes</taxon>
        <taxon>Pantevenvirales</taxon>
        <taxon>Straboviridae</taxon>
        <taxon>Twarogvirinae</taxon>
        <taxon>Lazarusvirus</taxon>
        <taxon>Lazarusvirus fhyacithree</taxon>
    </lineage>
</organism>
<sequence length="106" mass="12801">MKIAEIRALRDSYWDPVNLYSIVNHDYYELIKECIYTDAYNGKSYSIIKESALPEYVFETVESLTELTDKQRELSAKRRSYFLKKFDMDGYEIQIDEEYRQIKVSW</sequence>
<gene>
    <name evidence="1" type="ORF">Ac3_222</name>
</gene>
<name>A0A345AV50_9CAUD</name>
<accession>A0A345AV50</accession>
<keyword evidence="2" id="KW-1185">Reference proteome</keyword>
<protein>
    <submittedName>
        <fullName evidence="1">Uncharacterized protein</fullName>
    </submittedName>
</protein>
<reference evidence="2" key="1">
    <citation type="submission" date="2018-06" db="EMBL/GenBank/DDBJ databases">
        <title>Whole genome analysis of phage vB_ApiM_fHyAci03 infecting Acinetobacter pittii.</title>
        <authorList>
            <person name="Kiljunen S."/>
            <person name="Wicklund A."/>
            <person name="Skurnik M."/>
        </authorList>
    </citation>
    <scope>NUCLEOTIDE SEQUENCE [LARGE SCALE GENOMIC DNA]</scope>
</reference>
<evidence type="ECO:0000313" key="2">
    <source>
        <dbReference type="Proteomes" id="UP000255697"/>
    </source>
</evidence>
<dbReference type="EMBL" id="MH460829">
    <property type="protein sequence ID" value="AXF40783.1"/>
    <property type="molecule type" value="Genomic_DNA"/>
</dbReference>
<dbReference type="Proteomes" id="UP000255697">
    <property type="component" value="Segment"/>
</dbReference>
<proteinExistence type="predicted"/>
<evidence type="ECO:0000313" key="1">
    <source>
        <dbReference type="EMBL" id="AXF40783.1"/>
    </source>
</evidence>